<accession>A0A2M3ZWS9</accession>
<evidence type="ECO:0000313" key="2">
    <source>
        <dbReference type="EMBL" id="MBW33003.1"/>
    </source>
</evidence>
<dbReference type="AlphaFoldDB" id="A0A2M3ZWS9"/>
<name>A0A2M3ZWS9_9DIPT</name>
<feature type="signal peptide" evidence="1">
    <location>
        <begin position="1"/>
        <end position="21"/>
    </location>
</feature>
<proteinExistence type="predicted"/>
<protein>
    <submittedName>
        <fullName evidence="2">Putative secreted peptide</fullName>
    </submittedName>
</protein>
<sequence>MGVCCGPLLWLWFAYILTIESHREGFWWPCPSRDFRTNDCSVFGEYPAPIKVNRDTRGICRRRESRFLCCCCCCC</sequence>
<dbReference type="EMBL" id="GGFM01012252">
    <property type="protein sequence ID" value="MBW33003.1"/>
    <property type="molecule type" value="Transcribed_RNA"/>
</dbReference>
<evidence type="ECO:0000256" key="1">
    <source>
        <dbReference type="SAM" id="SignalP"/>
    </source>
</evidence>
<reference evidence="2" key="1">
    <citation type="submission" date="2018-01" db="EMBL/GenBank/DDBJ databases">
        <title>An insight into the sialome of Amazonian anophelines.</title>
        <authorList>
            <person name="Ribeiro J.M."/>
            <person name="Scarpassa V."/>
            <person name="Calvo E."/>
        </authorList>
    </citation>
    <scope>NUCLEOTIDE SEQUENCE</scope>
    <source>
        <tissue evidence="2">Salivary glands</tissue>
    </source>
</reference>
<feature type="chain" id="PRO_5014875973" evidence="1">
    <location>
        <begin position="22"/>
        <end position="75"/>
    </location>
</feature>
<organism evidence="2">
    <name type="scientific">Anopheles braziliensis</name>
    <dbReference type="NCBI Taxonomy" id="58242"/>
    <lineage>
        <taxon>Eukaryota</taxon>
        <taxon>Metazoa</taxon>
        <taxon>Ecdysozoa</taxon>
        <taxon>Arthropoda</taxon>
        <taxon>Hexapoda</taxon>
        <taxon>Insecta</taxon>
        <taxon>Pterygota</taxon>
        <taxon>Neoptera</taxon>
        <taxon>Endopterygota</taxon>
        <taxon>Diptera</taxon>
        <taxon>Nematocera</taxon>
        <taxon>Culicoidea</taxon>
        <taxon>Culicidae</taxon>
        <taxon>Anophelinae</taxon>
        <taxon>Anopheles</taxon>
    </lineage>
</organism>
<keyword evidence="1" id="KW-0732">Signal</keyword>